<keyword evidence="3" id="KW-0496">Mitochondrion</keyword>
<dbReference type="EMBL" id="CDSF01000112">
    <property type="protein sequence ID" value="CEP01385.1"/>
    <property type="molecule type" value="Genomic_DNA"/>
</dbReference>
<dbReference type="Gene3D" id="3.40.50.1240">
    <property type="entry name" value="Phosphoglycerate mutase-like"/>
    <property type="match status" value="1"/>
</dbReference>
<accession>A0A0G4J1C6</accession>
<organism evidence="2 4">
    <name type="scientific">Plasmodiophora brassicae</name>
    <name type="common">Clubroot disease agent</name>
    <dbReference type="NCBI Taxonomy" id="37360"/>
    <lineage>
        <taxon>Eukaryota</taxon>
        <taxon>Sar</taxon>
        <taxon>Rhizaria</taxon>
        <taxon>Endomyxa</taxon>
        <taxon>Phytomyxea</taxon>
        <taxon>Plasmodiophorida</taxon>
        <taxon>Plasmodiophoridae</taxon>
        <taxon>Plasmodiophora</taxon>
    </lineage>
</organism>
<dbReference type="PANTHER" id="PTHR48100:SF1">
    <property type="entry name" value="HISTIDINE PHOSPHATASE FAMILY PROTEIN-RELATED"/>
    <property type="match status" value="1"/>
</dbReference>
<evidence type="ECO:0000313" key="2">
    <source>
        <dbReference type="EMBL" id="CEP01385.1"/>
    </source>
</evidence>
<evidence type="ECO:0000313" key="3">
    <source>
        <dbReference type="EMBL" id="SPR01407.1"/>
    </source>
</evidence>
<evidence type="ECO:0000313" key="5">
    <source>
        <dbReference type="Proteomes" id="UP000290189"/>
    </source>
</evidence>
<evidence type="ECO:0000313" key="4">
    <source>
        <dbReference type="Proteomes" id="UP000039324"/>
    </source>
</evidence>
<dbReference type="PROSITE" id="PS51257">
    <property type="entry name" value="PROKAR_LIPOPROTEIN"/>
    <property type="match status" value="1"/>
</dbReference>
<dbReference type="OrthoDB" id="496981at2759"/>
<dbReference type="CDD" id="cd07067">
    <property type="entry name" value="HP_PGM_like"/>
    <property type="match status" value="1"/>
</dbReference>
<dbReference type="GO" id="GO:0005737">
    <property type="term" value="C:cytoplasm"/>
    <property type="evidence" value="ECO:0007669"/>
    <property type="project" value="TreeGrafter"/>
</dbReference>
<feature type="signal peptide" evidence="1">
    <location>
        <begin position="1"/>
        <end position="21"/>
    </location>
</feature>
<dbReference type="EMBL" id="OVEO01000017">
    <property type="protein sequence ID" value="SPR01407.1"/>
    <property type="molecule type" value="Genomic_DNA"/>
</dbReference>
<dbReference type="SMART" id="SM00855">
    <property type="entry name" value="PGAM"/>
    <property type="match status" value="1"/>
</dbReference>
<dbReference type="Proteomes" id="UP000290189">
    <property type="component" value="Unassembled WGS sequence"/>
</dbReference>
<sequence>MPGRACVVVVVLGACVVAACGGAALYRADVNLFPVRPAWPQLARRDPVTRLIASHMNNDPWPVARAPSSWSDVIAALAPDQKLVLFVRHCQAEHNTAIETARRAVRWAPRPCHLYDPALSGKGQKQVALLREYVRTSDLVRHLGQQVAYIVSPLQRSIQTAVTAFPRARWVAADDCREHFTGNACDARRSVMSNRTGCGPMTSLRVQFGDRVGFTMRTSRSHEIGFASDADPMFDGAIVESWDDVKVRAMRFLDRVFGLSAPVVVVVTHSHFISAALDAIGAGSHYVRNGEIFPVVVNATRPDTNDDSGRA</sequence>
<keyword evidence="1" id="KW-0732">Signal</keyword>
<dbReference type="InterPro" id="IPR013078">
    <property type="entry name" value="His_Pase_superF_clade-1"/>
</dbReference>
<dbReference type="Proteomes" id="UP000039324">
    <property type="component" value="Unassembled WGS sequence"/>
</dbReference>
<name>A0A0G4J1C6_PLABS</name>
<reference evidence="3 5" key="2">
    <citation type="submission" date="2018-03" db="EMBL/GenBank/DDBJ databases">
        <authorList>
            <person name="Fogelqvist J."/>
        </authorList>
    </citation>
    <scope>NUCLEOTIDE SEQUENCE [LARGE SCALE GENOMIC DNA]</scope>
</reference>
<dbReference type="AlphaFoldDB" id="A0A0G4J1C6"/>
<proteinExistence type="predicted"/>
<evidence type="ECO:0000256" key="1">
    <source>
        <dbReference type="SAM" id="SignalP"/>
    </source>
</evidence>
<dbReference type="GO" id="GO:0016791">
    <property type="term" value="F:phosphatase activity"/>
    <property type="evidence" value="ECO:0007669"/>
    <property type="project" value="TreeGrafter"/>
</dbReference>
<dbReference type="SUPFAM" id="SSF53254">
    <property type="entry name" value="Phosphoglycerate mutase-like"/>
    <property type="match status" value="1"/>
</dbReference>
<dbReference type="InterPro" id="IPR029033">
    <property type="entry name" value="His_PPase_superfam"/>
</dbReference>
<gene>
    <name evidence="2" type="ORF">PBRA_001991</name>
    <name evidence="3" type="ORF">PLBR_LOCUS8622</name>
</gene>
<geneLocation type="mitochondrion" evidence="3"/>
<dbReference type="PANTHER" id="PTHR48100">
    <property type="entry name" value="BROAD-SPECIFICITY PHOSPHATASE YOR283W-RELATED"/>
    <property type="match status" value="1"/>
</dbReference>
<protein>
    <submittedName>
        <fullName evidence="2">Uncharacterized protein</fullName>
    </submittedName>
</protein>
<keyword evidence="4" id="KW-1185">Reference proteome</keyword>
<dbReference type="InterPro" id="IPR050275">
    <property type="entry name" value="PGM_Phosphatase"/>
</dbReference>
<feature type="chain" id="PRO_5036293193" evidence="1">
    <location>
        <begin position="22"/>
        <end position="311"/>
    </location>
</feature>
<reference evidence="2 4" key="1">
    <citation type="submission" date="2015-02" db="EMBL/GenBank/DDBJ databases">
        <authorList>
            <person name="Chooi Y.-H."/>
        </authorList>
    </citation>
    <scope>NUCLEOTIDE SEQUENCE [LARGE SCALE GENOMIC DNA]</scope>
    <source>
        <strain evidence="2">E3</strain>
    </source>
</reference>